<proteinExistence type="predicted"/>
<dbReference type="PANTHER" id="PTHR43023">
    <property type="entry name" value="PROTEIN TRIGALACTOSYLDIACYLGLYCEROL 3, CHLOROPLASTIC"/>
    <property type="match status" value="1"/>
</dbReference>
<dbReference type="STRING" id="1121448.DGI_2321"/>
<dbReference type="SUPFAM" id="SSF52540">
    <property type="entry name" value="P-loop containing nucleoside triphosphate hydrolases"/>
    <property type="match status" value="1"/>
</dbReference>
<dbReference type="Gene3D" id="3.40.50.300">
    <property type="entry name" value="P-loop containing nucleotide triphosphate hydrolases"/>
    <property type="match status" value="1"/>
</dbReference>
<dbReference type="AlphaFoldDB" id="T2GBY6"/>
<dbReference type="KEGG" id="dgg:DGI_2321"/>
<dbReference type="PANTHER" id="PTHR43023:SF3">
    <property type="entry name" value="PROTEIN TRIGALACTOSYLDIACYLGLYCEROL 3, CHLOROPLASTIC"/>
    <property type="match status" value="1"/>
</dbReference>
<dbReference type="eggNOG" id="COG1127">
    <property type="taxonomic scope" value="Bacteria"/>
</dbReference>
<reference evidence="6" key="2">
    <citation type="submission" date="2013-07" db="EMBL/GenBank/DDBJ databases">
        <authorList>
            <person name="Morais-Silva F.O."/>
            <person name="Rezende A.M."/>
            <person name="Pimentel C."/>
            <person name="Resende D.M."/>
            <person name="Santos C.I."/>
            <person name="Clemente C."/>
            <person name="de Oliveira L.M."/>
            <person name="da Silva S.M."/>
            <person name="Costa D.A."/>
            <person name="Varela-Raposo A."/>
            <person name="Horacio E.C.A."/>
            <person name="Matos M."/>
            <person name="Flores O."/>
            <person name="Ruiz J.C."/>
            <person name="Rodrigues-Pousada C."/>
        </authorList>
    </citation>
    <scope>NUCLEOTIDE SEQUENCE [LARGE SCALE GENOMIC DNA]</scope>
    <source>
        <strain evidence="6">ATCC 19364 / DSM 1382 / NCIMB 9332 / VKM B-1759</strain>
    </source>
</reference>
<dbReference type="InterPro" id="IPR027417">
    <property type="entry name" value="P-loop_NTPase"/>
</dbReference>
<feature type="domain" description="ABC transporter" evidence="4">
    <location>
        <begin position="17"/>
        <end position="253"/>
    </location>
</feature>
<dbReference type="InterPro" id="IPR003593">
    <property type="entry name" value="AAA+_ATPase"/>
</dbReference>
<evidence type="ECO:0000313" key="5">
    <source>
        <dbReference type="EMBL" id="AGW14075.1"/>
    </source>
</evidence>
<keyword evidence="3 5" id="KW-0067">ATP-binding</keyword>
<gene>
    <name evidence="5" type="ORF">DGI_2321</name>
</gene>
<dbReference type="SMART" id="SM00382">
    <property type="entry name" value="AAA"/>
    <property type="match status" value="1"/>
</dbReference>
<dbReference type="GO" id="GO:0016887">
    <property type="term" value="F:ATP hydrolysis activity"/>
    <property type="evidence" value="ECO:0007669"/>
    <property type="project" value="InterPro"/>
</dbReference>
<accession>T2GBY6</accession>
<dbReference type="GO" id="GO:0005524">
    <property type="term" value="F:ATP binding"/>
    <property type="evidence" value="ECO:0007669"/>
    <property type="project" value="UniProtKB-KW"/>
</dbReference>
<evidence type="ECO:0000313" key="6">
    <source>
        <dbReference type="Proteomes" id="UP000016587"/>
    </source>
</evidence>
<dbReference type="PATRIC" id="fig|1121448.10.peg.2273"/>
<dbReference type="OrthoDB" id="9809450at2"/>
<name>T2GBY6_MEGG1</name>
<reference evidence="5 6" key="1">
    <citation type="journal article" date="2013" name="J. Bacteriol.">
        <title>Roles of HynAB and Ech, the only two hydrogenases found in the model sulfate reducer Desulfovibrio gigas.</title>
        <authorList>
            <person name="Morais-Silva F.O."/>
            <person name="Santos C.I."/>
            <person name="Rodrigues R."/>
            <person name="Pereira I.A."/>
            <person name="Rodrigues-Pousada C."/>
        </authorList>
    </citation>
    <scope>NUCLEOTIDE SEQUENCE [LARGE SCALE GENOMIC DNA]</scope>
    <source>
        <strain evidence="6">ATCC 19364 / DSM 1382 / NCIMB 9332 / VKM B-1759</strain>
    </source>
</reference>
<dbReference type="InterPro" id="IPR003439">
    <property type="entry name" value="ABC_transporter-like_ATP-bd"/>
</dbReference>
<sequence length="259" mass="28050">MTTHAATPPDQPAGWSIALESLRLGYGETVVVESLSAQIPAGRITCILGGSGCGKSTLLKHILGLARPMAGRILLDGKDTAKLSRREFRHLRRRMGVLFQDGALLGSLTLAQNVALPLVEHSRLPKARIADIVHEKLTLVGLEEFKDYHPGQLSGGMRKRAGLARALATDPPVLLCDEHTSGLDPINAASMDALLKAMHQRFNATIVAVSHDLESVRILAEHVILLHEGRALYQGDVPGLLACDDPYVRTFLSRRPANF</sequence>
<dbReference type="Pfam" id="PF00005">
    <property type="entry name" value="ABC_tran"/>
    <property type="match status" value="1"/>
</dbReference>
<dbReference type="EMBL" id="CP006585">
    <property type="protein sequence ID" value="AGW14075.1"/>
    <property type="molecule type" value="Genomic_DNA"/>
</dbReference>
<evidence type="ECO:0000259" key="4">
    <source>
        <dbReference type="PROSITE" id="PS50893"/>
    </source>
</evidence>
<evidence type="ECO:0000256" key="2">
    <source>
        <dbReference type="ARBA" id="ARBA00022741"/>
    </source>
</evidence>
<keyword evidence="2" id="KW-0547">Nucleotide-binding</keyword>
<keyword evidence="1" id="KW-0813">Transport</keyword>
<dbReference type="HOGENOM" id="CLU_000604_1_22_7"/>
<dbReference type="RefSeq" id="WP_021761030.1">
    <property type="nucleotide sequence ID" value="NC_022444.1"/>
</dbReference>
<dbReference type="PROSITE" id="PS00211">
    <property type="entry name" value="ABC_TRANSPORTER_1"/>
    <property type="match status" value="1"/>
</dbReference>
<protein>
    <submittedName>
        <fullName evidence="5">Putative ABC transporter ATP-binding protein</fullName>
    </submittedName>
</protein>
<keyword evidence="6" id="KW-1185">Reference proteome</keyword>
<evidence type="ECO:0000256" key="1">
    <source>
        <dbReference type="ARBA" id="ARBA00022448"/>
    </source>
</evidence>
<dbReference type="Proteomes" id="UP000016587">
    <property type="component" value="Chromosome"/>
</dbReference>
<evidence type="ECO:0000256" key="3">
    <source>
        <dbReference type="ARBA" id="ARBA00022840"/>
    </source>
</evidence>
<dbReference type="PROSITE" id="PS50893">
    <property type="entry name" value="ABC_TRANSPORTER_2"/>
    <property type="match status" value="1"/>
</dbReference>
<organism evidence="5 6">
    <name type="scientific">Megalodesulfovibrio gigas (strain ATCC 19364 / DSM 1382 / NCIMB 9332 / VKM B-1759)</name>
    <name type="common">Desulfovibrio gigas</name>
    <dbReference type="NCBI Taxonomy" id="1121448"/>
    <lineage>
        <taxon>Bacteria</taxon>
        <taxon>Pseudomonadati</taxon>
        <taxon>Thermodesulfobacteriota</taxon>
        <taxon>Desulfovibrionia</taxon>
        <taxon>Desulfovibrionales</taxon>
        <taxon>Desulfovibrionaceae</taxon>
        <taxon>Megalodesulfovibrio</taxon>
    </lineage>
</organism>
<dbReference type="InterPro" id="IPR017871">
    <property type="entry name" value="ABC_transporter-like_CS"/>
</dbReference>